<comment type="caution">
    <text evidence="1">The sequence shown here is derived from an EMBL/GenBank/DDBJ whole genome shotgun (WGS) entry which is preliminary data.</text>
</comment>
<keyword evidence="2" id="KW-1185">Reference proteome</keyword>
<accession>A0A8J8NQE5</accession>
<sequence length="182" mass="19619">MLQKAYFAQVRIGQVSSASMARRSHFSVGGGAAVRGPDAIQIKRRRARPQILLKAAMSTDWTSSSKASIFSWRSSAETLRSSMTQPMRIFSTPKAMGIFLYSVFQKRPSISMARICLASSSRSVSASQGFTSKRIRDLAMGPTLAGLFLASSQASLSALLGSCRGTGSQRGAFRSCRGLRLP</sequence>
<proteinExistence type="predicted"/>
<gene>
    <name evidence="1" type="ORF">FGO68_gene11879</name>
</gene>
<evidence type="ECO:0000313" key="1">
    <source>
        <dbReference type="EMBL" id="TNV78340.1"/>
    </source>
</evidence>
<organism evidence="1 2">
    <name type="scientific">Halteria grandinella</name>
    <dbReference type="NCBI Taxonomy" id="5974"/>
    <lineage>
        <taxon>Eukaryota</taxon>
        <taxon>Sar</taxon>
        <taxon>Alveolata</taxon>
        <taxon>Ciliophora</taxon>
        <taxon>Intramacronucleata</taxon>
        <taxon>Spirotrichea</taxon>
        <taxon>Stichotrichia</taxon>
        <taxon>Sporadotrichida</taxon>
        <taxon>Halteriidae</taxon>
        <taxon>Halteria</taxon>
    </lineage>
</organism>
<evidence type="ECO:0000313" key="2">
    <source>
        <dbReference type="Proteomes" id="UP000785679"/>
    </source>
</evidence>
<dbReference type="EMBL" id="RRYP01010499">
    <property type="protein sequence ID" value="TNV78340.1"/>
    <property type="molecule type" value="Genomic_DNA"/>
</dbReference>
<name>A0A8J8NQE5_HALGN</name>
<reference evidence="1" key="1">
    <citation type="submission" date="2019-06" db="EMBL/GenBank/DDBJ databases">
        <authorList>
            <person name="Zheng W."/>
        </authorList>
    </citation>
    <scope>NUCLEOTIDE SEQUENCE</scope>
    <source>
        <strain evidence="1">QDHG01</strain>
    </source>
</reference>
<dbReference type="AlphaFoldDB" id="A0A8J8NQE5"/>
<dbReference type="Proteomes" id="UP000785679">
    <property type="component" value="Unassembled WGS sequence"/>
</dbReference>
<protein>
    <submittedName>
        <fullName evidence="1">Uncharacterized protein</fullName>
    </submittedName>
</protein>